<evidence type="ECO:0000313" key="2">
    <source>
        <dbReference type="Proteomes" id="UP000519972"/>
    </source>
</evidence>
<sequence>MQRRLLLNGDAGATEMKVPHDVVKASLNARDKSGRIDVRFGADMKTVIVSRRALLSVASPPRATEVRFLQYLDAFCEIAASGLGSKEAGGDVVMITANDVRRWRRAWQSSEMAGIRTAPRLMPPDAASSERAA</sequence>
<accession>A0A7Y3WG46</accession>
<proteinExistence type="predicted"/>
<reference evidence="1 2" key="1">
    <citation type="submission" date="2020-02" db="EMBL/GenBank/DDBJ databases">
        <authorList>
            <person name="Sun Q."/>
        </authorList>
    </citation>
    <scope>NUCLEOTIDE SEQUENCE [LARGE SCALE GENOMIC DNA]</scope>
    <source>
        <strain evidence="1 2">CCBAU 03386</strain>
    </source>
</reference>
<name>A0A7Y3WG46_9HYPH</name>
<keyword evidence="2" id="KW-1185">Reference proteome</keyword>
<comment type="caution">
    <text evidence="1">The sequence shown here is derived from an EMBL/GenBank/DDBJ whole genome shotgun (WGS) entry which is preliminary data.</text>
</comment>
<dbReference type="EMBL" id="JABFCN010000033">
    <property type="protein sequence ID" value="NNU38759.1"/>
    <property type="molecule type" value="Genomic_DNA"/>
</dbReference>
<evidence type="ECO:0000313" key="1">
    <source>
        <dbReference type="EMBL" id="NNU38759.1"/>
    </source>
</evidence>
<dbReference type="AlphaFoldDB" id="A0A7Y3WG46"/>
<protein>
    <submittedName>
        <fullName evidence="1">Uncharacterized protein</fullName>
    </submittedName>
</protein>
<organism evidence="1 2">
    <name type="scientific">Rhizobium sophorae</name>
    <dbReference type="NCBI Taxonomy" id="1535242"/>
    <lineage>
        <taxon>Bacteria</taxon>
        <taxon>Pseudomonadati</taxon>
        <taxon>Pseudomonadota</taxon>
        <taxon>Alphaproteobacteria</taxon>
        <taxon>Hyphomicrobiales</taxon>
        <taxon>Rhizobiaceae</taxon>
        <taxon>Rhizobium/Agrobacterium group</taxon>
        <taxon>Rhizobium</taxon>
    </lineage>
</organism>
<gene>
    <name evidence="1" type="ORF">G9X64_20200</name>
</gene>
<dbReference type="Proteomes" id="UP000519972">
    <property type="component" value="Unassembled WGS sequence"/>
</dbReference>